<evidence type="ECO:0000313" key="1">
    <source>
        <dbReference type="EMBL" id="RMM11358.1"/>
    </source>
</evidence>
<sequence>MSNQFKPGDLALIVGTHMTPDNVGKVCELVEFLAQEQISAWREPHHGMVIQNGDVHAAWVVIGAGLVSCFGLSGWALVDQIHLMPLRDYSVKEQQKRKEAHPA</sequence>
<reference evidence="1 2" key="1">
    <citation type="submission" date="2018-08" db="EMBL/GenBank/DDBJ databases">
        <title>Recombination of ecologically and evolutionarily significant loci maintains genetic cohesion in the Pseudomonas syringae species complex.</title>
        <authorList>
            <person name="Dillon M."/>
            <person name="Thakur S."/>
            <person name="Almeida R.N.D."/>
            <person name="Weir B.S."/>
            <person name="Guttman D.S."/>
        </authorList>
    </citation>
    <scope>NUCLEOTIDE SEQUENCE [LARGE SCALE GENOMIC DNA]</scope>
    <source>
        <strain evidence="1 2">ICMP 4086</strain>
    </source>
</reference>
<comment type="caution">
    <text evidence="1">The sequence shown here is derived from an EMBL/GenBank/DDBJ whole genome shotgun (WGS) entry which is preliminary data.</text>
</comment>
<name>A0A0P9JZX8_9PSED</name>
<dbReference type="EMBL" id="RBOC01000065">
    <property type="protein sequence ID" value="RMM11358.1"/>
    <property type="molecule type" value="Genomic_DNA"/>
</dbReference>
<accession>A0A0P9JZX8</accession>
<proteinExistence type="predicted"/>
<dbReference type="OrthoDB" id="6892512at2"/>
<protein>
    <submittedName>
        <fullName evidence="1">Uncharacterized protein</fullName>
    </submittedName>
</protein>
<evidence type="ECO:0000313" key="2">
    <source>
        <dbReference type="Proteomes" id="UP000278587"/>
    </source>
</evidence>
<gene>
    <name evidence="1" type="ORF">ALQ84_03564</name>
</gene>
<dbReference type="Proteomes" id="UP000278587">
    <property type="component" value="Unassembled WGS sequence"/>
</dbReference>
<dbReference type="RefSeq" id="WP_055009969.1">
    <property type="nucleotide sequence ID" value="NZ_LJPW01000128.1"/>
</dbReference>
<organism evidence="1 2">
    <name type="scientific">Pseudomonas caricapapayae</name>
    <dbReference type="NCBI Taxonomy" id="46678"/>
    <lineage>
        <taxon>Bacteria</taxon>
        <taxon>Pseudomonadati</taxon>
        <taxon>Pseudomonadota</taxon>
        <taxon>Gammaproteobacteria</taxon>
        <taxon>Pseudomonadales</taxon>
        <taxon>Pseudomonadaceae</taxon>
        <taxon>Pseudomonas</taxon>
    </lineage>
</organism>
<dbReference type="AlphaFoldDB" id="A0A0P9JZX8"/>